<dbReference type="SUPFAM" id="SSF81324">
    <property type="entry name" value="Voltage-gated potassium channels"/>
    <property type="match status" value="1"/>
</dbReference>
<proteinExistence type="predicted"/>
<dbReference type="AlphaFoldDB" id="A0AA48H506"/>
<keyword evidence="2" id="KW-0472">Membrane</keyword>
<dbReference type="KEGG" id="rmai:MACH21_11120"/>
<feature type="transmembrane region" description="Helical" evidence="2">
    <location>
        <begin position="58"/>
        <end position="78"/>
    </location>
</feature>
<keyword evidence="5" id="KW-1185">Reference proteome</keyword>
<reference evidence="4 5" key="1">
    <citation type="submission" date="2023-01" db="EMBL/GenBank/DDBJ databases">
        <title>Complete genome sequence of Roseicyclus marinus strain Dej080120_10.</title>
        <authorList>
            <person name="Ueki S."/>
            <person name="Maruyama F."/>
        </authorList>
    </citation>
    <scope>NUCLEOTIDE SEQUENCE [LARGE SCALE GENOMIC DNA]</scope>
    <source>
        <strain evidence="4 5">Dej080120_10</strain>
    </source>
</reference>
<dbReference type="Pfam" id="PF07885">
    <property type="entry name" value="Ion_trans_2"/>
    <property type="match status" value="1"/>
</dbReference>
<feature type="compositionally biased region" description="Basic and acidic residues" evidence="1">
    <location>
        <begin position="200"/>
        <end position="210"/>
    </location>
</feature>
<evidence type="ECO:0000256" key="1">
    <source>
        <dbReference type="SAM" id="MobiDB-lite"/>
    </source>
</evidence>
<gene>
    <name evidence="4" type="ORF">MACH21_11120</name>
</gene>
<dbReference type="Proteomes" id="UP001337723">
    <property type="component" value="Chromosome"/>
</dbReference>
<evidence type="ECO:0000259" key="3">
    <source>
        <dbReference type="Pfam" id="PF07885"/>
    </source>
</evidence>
<dbReference type="InterPro" id="IPR013099">
    <property type="entry name" value="K_chnl_dom"/>
</dbReference>
<accession>A0AA48H506</accession>
<evidence type="ECO:0000256" key="2">
    <source>
        <dbReference type="SAM" id="Phobius"/>
    </source>
</evidence>
<feature type="transmembrane region" description="Helical" evidence="2">
    <location>
        <begin position="24"/>
        <end position="46"/>
    </location>
</feature>
<feature type="compositionally biased region" description="Polar residues" evidence="1">
    <location>
        <begin position="181"/>
        <end position="197"/>
    </location>
</feature>
<feature type="domain" description="Potassium channel" evidence="3">
    <location>
        <begin position="70"/>
        <end position="138"/>
    </location>
</feature>
<sequence>MLIGAALANQSLMWLPWLSDPSDWVGAILIGISLGYLILLVVVLPAVAQNASLQIGELLLRLVVSSVLTITAYAYVYLLQGVQGPGEDAASALTTLYFSMVTFATLGYGDISPQGPILRLVAAFQAIVGNLHLGLFAAAAFFLLQDGLLRGNPTQDDPGHDPERPPVPAAPADARTKDQGKGTTTPSTGDEASSPSADETDGKNDQDPHR</sequence>
<feature type="transmembrane region" description="Helical" evidence="2">
    <location>
        <begin position="120"/>
        <end position="144"/>
    </location>
</feature>
<protein>
    <recommendedName>
        <fullName evidence="3">Potassium channel domain-containing protein</fullName>
    </recommendedName>
</protein>
<keyword evidence="2" id="KW-1133">Transmembrane helix</keyword>
<name>A0AA48H506_9RHOB</name>
<evidence type="ECO:0000313" key="4">
    <source>
        <dbReference type="EMBL" id="BDW84935.1"/>
    </source>
</evidence>
<dbReference type="EMBL" id="AP027266">
    <property type="protein sequence ID" value="BDW84935.1"/>
    <property type="molecule type" value="Genomic_DNA"/>
</dbReference>
<keyword evidence="2" id="KW-0812">Transmembrane</keyword>
<organism evidence="4 5">
    <name type="scientific">Roseicyclus marinus</name>
    <dbReference type="NCBI Taxonomy" id="2161673"/>
    <lineage>
        <taxon>Bacteria</taxon>
        <taxon>Pseudomonadati</taxon>
        <taxon>Pseudomonadota</taxon>
        <taxon>Alphaproteobacteria</taxon>
        <taxon>Rhodobacterales</taxon>
        <taxon>Roseobacteraceae</taxon>
        <taxon>Roseicyclus</taxon>
    </lineage>
</organism>
<evidence type="ECO:0000313" key="5">
    <source>
        <dbReference type="Proteomes" id="UP001337723"/>
    </source>
</evidence>
<feature type="transmembrane region" description="Helical" evidence="2">
    <location>
        <begin position="90"/>
        <end position="108"/>
    </location>
</feature>
<dbReference type="Gene3D" id="1.10.287.70">
    <property type="match status" value="1"/>
</dbReference>
<feature type="region of interest" description="Disordered" evidence="1">
    <location>
        <begin position="152"/>
        <end position="210"/>
    </location>
</feature>